<comment type="caution">
    <text evidence="3">The sequence shown here is derived from an EMBL/GenBank/DDBJ whole genome shotgun (WGS) entry which is preliminary data.</text>
</comment>
<keyword evidence="2" id="KW-1133">Transmembrane helix</keyword>
<dbReference type="AlphaFoldDB" id="A0A8H2XCS3"/>
<feature type="region of interest" description="Disordered" evidence="1">
    <location>
        <begin position="146"/>
        <end position="170"/>
    </location>
</feature>
<feature type="transmembrane region" description="Helical" evidence="2">
    <location>
        <begin position="202"/>
        <end position="227"/>
    </location>
</feature>
<feature type="compositionally biased region" description="Polar residues" evidence="1">
    <location>
        <begin position="27"/>
        <end position="49"/>
    </location>
</feature>
<gene>
    <name evidence="3" type="ORF">RDB_LOCUS86780</name>
</gene>
<evidence type="ECO:0000256" key="2">
    <source>
        <dbReference type="SAM" id="Phobius"/>
    </source>
</evidence>
<proteinExistence type="predicted"/>
<organism evidence="3 4">
    <name type="scientific">Rhizoctonia solani</name>
    <dbReference type="NCBI Taxonomy" id="456999"/>
    <lineage>
        <taxon>Eukaryota</taxon>
        <taxon>Fungi</taxon>
        <taxon>Dikarya</taxon>
        <taxon>Basidiomycota</taxon>
        <taxon>Agaricomycotina</taxon>
        <taxon>Agaricomycetes</taxon>
        <taxon>Cantharellales</taxon>
        <taxon>Ceratobasidiaceae</taxon>
        <taxon>Rhizoctonia</taxon>
    </lineage>
</organism>
<accession>A0A8H2XCS3</accession>
<reference evidence="3" key="1">
    <citation type="submission" date="2021-01" db="EMBL/GenBank/DDBJ databases">
        <authorList>
            <person name="Kaushik A."/>
        </authorList>
    </citation>
    <scope>NUCLEOTIDE SEQUENCE</scope>
    <source>
        <strain evidence="3">AG1-1C</strain>
    </source>
</reference>
<sequence>MGEFPEPAIQGNPVVEPVSTPVTSTSAGQPMQATDPSPSTESLSQSETKTVLAPISTLVTSKVEMSSSHVPSAIRPSTVVEDRTSAPTTKLPPVTSIVQSTSVVQSISIVQPTSIVQAASILQTTSALISQSTSIQIITPASAPAPISTTSQRTSKSFSTIPESSASSNTLSTTEIVTRPIITPTSTRPPLATTAPTVNSHLSLGAIVGIVSAIVVILVVAGMCIIIGPRRALRKLGVGANRDEEKIDYEEWERTRRESGTWTRRSASVGANSDWWRPPPGAFPNRPSTVSLCGPGMAGVGAGKGVGIPENPTSPVPRRMSQRRVEERGAVRSGWFATSMVRGASLLSLGSFVRPPMETSNTRGSERMSRMGTGGSAGKRFQELYRRERASGSANSTRLNEPTEYLATINEMGERQSSIIGQRRVPGEMNSYRPRSTGPKVRRPSRLATSYVPDIVVQDTTLPNLSSVSSVTHESGGRGYDADAEIERRPCVI</sequence>
<dbReference type="EMBL" id="CAJMWS010000321">
    <property type="protein sequence ID" value="CAE6420428.1"/>
    <property type="molecule type" value="Genomic_DNA"/>
</dbReference>
<evidence type="ECO:0000313" key="3">
    <source>
        <dbReference type="EMBL" id="CAE6420428.1"/>
    </source>
</evidence>
<keyword evidence="2" id="KW-0472">Membrane</keyword>
<name>A0A8H2XCS3_9AGAM</name>
<evidence type="ECO:0000313" key="4">
    <source>
        <dbReference type="Proteomes" id="UP000663846"/>
    </source>
</evidence>
<dbReference type="Proteomes" id="UP000663846">
    <property type="component" value="Unassembled WGS sequence"/>
</dbReference>
<keyword evidence="2" id="KW-0812">Transmembrane</keyword>
<protein>
    <recommendedName>
        <fullName evidence="5">Transmembrane protein</fullName>
    </recommendedName>
</protein>
<evidence type="ECO:0000256" key="1">
    <source>
        <dbReference type="SAM" id="MobiDB-lite"/>
    </source>
</evidence>
<evidence type="ECO:0008006" key="5">
    <source>
        <dbReference type="Google" id="ProtNLM"/>
    </source>
</evidence>
<feature type="region of interest" description="Disordered" evidence="1">
    <location>
        <begin position="1"/>
        <end position="49"/>
    </location>
</feature>
<feature type="region of interest" description="Disordered" evidence="1">
    <location>
        <begin position="356"/>
        <end position="377"/>
    </location>
</feature>
<feature type="compositionally biased region" description="Low complexity" evidence="1">
    <location>
        <begin position="13"/>
        <end position="26"/>
    </location>
</feature>
<feature type="region of interest" description="Disordered" evidence="1">
    <location>
        <begin position="305"/>
        <end position="325"/>
    </location>
</feature>
<feature type="compositionally biased region" description="Polar residues" evidence="1">
    <location>
        <begin position="147"/>
        <end position="170"/>
    </location>
</feature>